<feature type="transmembrane region" description="Helical" evidence="1">
    <location>
        <begin position="114"/>
        <end position="135"/>
    </location>
</feature>
<dbReference type="EMBL" id="JPOS01000010">
    <property type="protein sequence ID" value="KGE89294.1"/>
    <property type="molecule type" value="Genomic_DNA"/>
</dbReference>
<keyword evidence="1" id="KW-1133">Transmembrane helix</keyword>
<keyword evidence="3" id="KW-1185">Reference proteome</keyword>
<evidence type="ECO:0000313" key="2">
    <source>
        <dbReference type="EMBL" id="KGE89294.1"/>
    </source>
</evidence>
<dbReference type="Proteomes" id="UP000029736">
    <property type="component" value="Unassembled WGS sequence"/>
</dbReference>
<sequence length="154" mass="17547">MPKKNAIPAEVQAQAEQAVLAFDRAHKMLHKLEFKRGCAYLSRIEKDGELTKIGRLSYLPQTDDWDFTVYKYSSGSYDPQEWGYPGREFLDGTVAGVLQAGLQIYPPTQISKGIVWQGCLMLVLVAPFLLLIRLLRAIVDGIFRLFRWVFPDKP</sequence>
<evidence type="ECO:0000256" key="1">
    <source>
        <dbReference type="SAM" id="Phobius"/>
    </source>
</evidence>
<evidence type="ECO:0000313" key="3">
    <source>
        <dbReference type="Proteomes" id="UP000029736"/>
    </source>
</evidence>
<dbReference type="OrthoDB" id="5519706at2"/>
<protein>
    <submittedName>
        <fullName evidence="2">Uncharacterized protein</fullName>
    </submittedName>
</protein>
<name>A0A098S9M4_9BACT</name>
<dbReference type="AlphaFoldDB" id="A0A098S9M4"/>
<proteinExistence type="predicted"/>
<accession>A0A098S9M4</accession>
<dbReference type="RefSeq" id="WP_044216367.1">
    <property type="nucleotide sequence ID" value="NZ_JBKAGJ010000024.1"/>
</dbReference>
<reference evidence="2 3" key="1">
    <citation type="journal article" date="2014" name="Int. J. Syst. Evol. Microbiol.">
        <title>Phaeodactylibacter xiamenensis gen. nov., sp. nov., a member of the family Saprospiraceae isolated from the marine alga Phaeodactylum tricornutum.</title>
        <authorList>
            <person name="Chen Z.Jr."/>
            <person name="Lei X."/>
            <person name="Lai Q."/>
            <person name="Li Y."/>
            <person name="Zhang B."/>
            <person name="Zhang J."/>
            <person name="Zhang H."/>
            <person name="Yang L."/>
            <person name="Zheng W."/>
            <person name="Tian Y."/>
            <person name="Yu Z."/>
            <person name="Xu H.Jr."/>
            <person name="Zheng T."/>
        </authorList>
    </citation>
    <scope>NUCLEOTIDE SEQUENCE [LARGE SCALE GENOMIC DNA]</scope>
    <source>
        <strain evidence="2 3">KD52</strain>
    </source>
</reference>
<keyword evidence="1" id="KW-0812">Transmembrane</keyword>
<comment type="caution">
    <text evidence="2">The sequence shown here is derived from an EMBL/GenBank/DDBJ whole genome shotgun (WGS) entry which is preliminary data.</text>
</comment>
<organism evidence="2 3">
    <name type="scientific">Phaeodactylibacter xiamenensis</name>
    <dbReference type="NCBI Taxonomy" id="1524460"/>
    <lineage>
        <taxon>Bacteria</taxon>
        <taxon>Pseudomonadati</taxon>
        <taxon>Bacteroidota</taxon>
        <taxon>Saprospiria</taxon>
        <taxon>Saprospirales</taxon>
        <taxon>Haliscomenobacteraceae</taxon>
        <taxon>Phaeodactylibacter</taxon>
    </lineage>
</organism>
<gene>
    <name evidence="2" type="ORF">IX84_02875</name>
</gene>
<keyword evidence="1" id="KW-0472">Membrane</keyword>